<organism evidence="1 2">
    <name type="scientific">Paradevosia tibetensis</name>
    <dbReference type="NCBI Taxonomy" id="1447062"/>
    <lineage>
        <taxon>Bacteria</taxon>
        <taxon>Pseudomonadati</taxon>
        <taxon>Pseudomonadota</taxon>
        <taxon>Alphaproteobacteria</taxon>
        <taxon>Hyphomicrobiales</taxon>
        <taxon>Devosiaceae</taxon>
        <taxon>Paradevosia</taxon>
    </lineage>
</organism>
<accession>A0A5B9DIN1</accession>
<evidence type="ECO:0000313" key="2">
    <source>
        <dbReference type="Proteomes" id="UP000321062"/>
    </source>
</evidence>
<dbReference type="KEGG" id="yti:FNA67_01355"/>
<protein>
    <submittedName>
        <fullName evidence="1">Uncharacterized protein</fullName>
    </submittedName>
</protein>
<evidence type="ECO:0000313" key="1">
    <source>
        <dbReference type="EMBL" id="QEE18906.1"/>
    </source>
</evidence>
<dbReference type="RefSeq" id="WP_147654800.1">
    <property type="nucleotide sequence ID" value="NZ_BMFM01000001.1"/>
</dbReference>
<dbReference type="AlphaFoldDB" id="A0A5B9DIN1"/>
<dbReference type="Proteomes" id="UP000321062">
    <property type="component" value="Chromosome"/>
</dbReference>
<proteinExistence type="predicted"/>
<dbReference type="EMBL" id="CP041690">
    <property type="protein sequence ID" value="QEE18906.1"/>
    <property type="molecule type" value="Genomic_DNA"/>
</dbReference>
<keyword evidence="2" id="KW-1185">Reference proteome</keyword>
<name>A0A5B9DIN1_9HYPH</name>
<sequence length="86" mass="9191">MSDQDNREPPARRSILASIVYAFPVLALLLMLLWITVGGVAWVIAIAAGAGSLVAWVTYVVCAVGGLWATAIIAVRIVRVTRTLEL</sequence>
<reference evidence="1 2" key="1">
    <citation type="journal article" date="2015" name="Int. J. Syst. Evol. Microbiol.">
        <title>Youhaiella tibetensis gen. nov., sp. nov., isolated from subsurface sediment.</title>
        <authorList>
            <person name="Wang Y.X."/>
            <person name="Huang F.Q."/>
            <person name="Nogi Y."/>
            <person name="Pang S.J."/>
            <person name="Wang P.K."/>
            <person name="Lv J."/>
        </authorList>
    </citation>
    <scope>NUCLEOTIDE SEQUENCE [LARGE SCALE GENOMIC DNA]</scope>
    <source>
        <strain evidence="2">fig4</strain>
    </source>
</reference>
<gene>
    <name evidence="1" type="ORF">FNA67_01355</name>
</gene>